<evidence type="ECO:0000313" key="1">
    <source>
        <dbReference type="EMBL" id="GEK96632.1"/>
    </source>
</evidence>
<reference evidence="1 2" key="1">
    <citation type="submission" date="2019-07" db="EMBL/GenBank/DDBJ databases">
        <title>Whole genome shotgun sequence of Gluconobacter kanchanaburiensis NBRC 103587.</title>
        <authorList>
            <person name="Hosoyama A."/>
            <person name="Uohara A."/>
            <person name="Ohji S."/>
            <person name="Ichikawa N."/>
        </authorList>
    </citation>
    <scope>NUCLEOTIDE SEQUENCE [LARGE SCALE GENOMIC DNA]</scope>
    <source>
        <strain evidence="1 2">NBRC 103587</strain>
    </source>
</reference>
<gene>
    <name evidence="1" type="ORF">GKA01_18290</name>
</gene>
<sequence length="173" mass="18806">MKNGFRKVMPRAWQGLGVSAGAVLAAYVVSPYVALWDIDRAMNGNNPSRLAPHVDWASLSHCLKEQFSPPVPSEDELPGFGSSFAGQAISNAIDTHLTPATLMTTAHQIMPRAASAPGGLGAWNSLHAHFVSLGKFEASMDQPGQTPFVLHMKFENWSWKITRFEMPAPAHRA</sequence>
<protein>
    <recommendedName>
        <fullName evidence="3">DUF2939 domain-containing protein</fullName>
    </recommendedName>
</protein>
<dbReference type="AlphaFoldDB" id="A0A511BA85"/>
<dbReference type="Proteomes" id="UP000321079">
    <property type="component" value="Unassembled WGS sequence"/>
</dbReference>
<evidence type="ECO:0000313" key="2">
    <source>
        <dbReference type="Proteomes" id="UP000321079"/>
    </source>
</evidence>
<proteinExistence type="predicted"/>
<comment type="caution">
    <text evidence="1">The sequence shown here is derived from an EMBL/GenBank/DDBJ whole genome shotgun (WGS) entry which is preliminary data.</text>
</comment>
<evidence type="ECO:0008006" key="3">
    <source>
        <dbReference type="Google" id="ProtNLM"/>
    </source>
</evidence>
<dbReference type="RefSeq" id="WP_146861803.1">
    <property type="nucleotide sequence ID" value="NZ_BARK01000054.1"/>
</dbReference>
<keyword evidence="2" id="KW-1185">Reference proteome</keyword>
<name>A0A511BA85_9PROT</name>
<dbReference type="Pfam" id="PF11159">
    <property type="entry name" value="DUF2939"/>
    <property type="match status" value="1"/>
</dbReference>
<dbReference type="OrthoDB" id="7270588at2"/>
<dbReference type="InterPro" id="IPR021330">
    <property type="entry name" value="DUF2939"/>
</dbReference>
<accession>A0A511BA85</accession>
<dbReference type="EMBL" id="BJVA01000010">
    <property type="protein sequence ID" value="GEK96632.1"/>
    <property type="molecule type" value="Genomic_DNA"/>
</dbReference>
<organism evidence="1 2">
    <name type="scientific">Gluconobacter kanchanaburiensis NBRC 103587</name>
    <dbReference type="NCBI Taxonomy" id="1307948"/>
    <lineage>
        <taxon>Bacteria</taxon>
        <taxon>Pseudomonadati</taxon>
        <taxon>Pseudomonadota</taxon>
        <taxon>Alphaproteobacteria</taxon>
        <taxon>Acetobacterales</taxon>
        <taxon>Acetobacteraceae</taxon>
        <taxon>Gluconobacter</taxon>
    </lineage>
</organism>